<accession>A0A9P9R9R5</accession>
<dbReference type="EMBL" id="JAGMUX010000001">
    <property type="protein sequence ID" value="KAH7270250.1"/>
    <property type="molecule type" value="Genomic_DNA"/>
</dbReference>
<comment type="caution">
    <text evidence="2">The sequence shown here is derived from an EMBL/GenBank/DDBJ whole genome shotgun (WGS) entry which is preliminary data.</text>
</comment>
<protein>
    <recommendedName>
        <fullName evidence="4">BTB domain-containing protein</fullName>
    </recommendedName>
</protein>
<name>A0A9P9R9R5_FUSRE</name>
<evidence type="ECO:0000313" key="3">
    <source>
        <dbReference type="Proteomes" id="UP000720189"/>
    </source>
</evidence>
<gene>
    <name evidence="2" type="ORF">BKA55DRAFT_532855</name>
</gene>
<evidence type="ECO:0000313" key="2">
    <source>
        <dbReference type="EMBL" id="KAH7270250.1"/>
    </source>
</evidence>
<evidence type="ECO:0008006" key="4">
    <source>
        <dbReference type="Google" id="ProtNLM"/>
    </source>
</evidence>
<reference evidence="2" key="1">
    <citation type="journal article" date="2021" name="Nat. Commun.">
        <title>Genetic determinants of endophytism in the Arabidopsis root mycobiome.</title>
        <authorList>
            <person name="Mesny F."/>
            <person name="Miyauchi S."/>
            <person name="Thiergart T."/>
            <person name="Pickel B."/>
            <person name="Atanasova L."/>
            <person name="Karlsson M."/>
            <person name="Huettel B."/>
            <person name="Barry K.W."/>
            <person name="Haridas S."/>
            <person name="Chen C."/>
            <person name="Bauer D."/>
            <person name="Andreopoulos W."/>
            <person name="Pangilinan J."/>
            <person name="LaButti K."/>
            <person name="Riley R."/>
            <person name="Lipzen A."/>
            <person name="Clum A."/>
            <person name="Drula E."/>
            <person name="Henrissat B."/>
            <person name="Kohler A."/>
            <person name="Grigoriev I.V."/>
            <person name="Martin F.M."/>
            <person name="Hacquard S."/>
        </authorList>
    </citation>
    <scope>NUCLEOTIDE SEQUENCE</scope>
    <source>
        <strain evidence="2">MPI-CAGE-AT-0023</strain>
    </source>
</reference>
<dbReference type="AlphaFoldDB" id="A0A9P9R9R5"/>
<proteinExistence type="predicted"/>
<dbReference type="GeneID" id="70219347"/>
<dbReference type="Proteomes" id="UP000720189">
    <property type="component" value="Unassembled WGS sequence"/>
</dbReference>
<dbReference type="RefSeq" id="XP_046057018.1">
    <property type="nucleotide sequence ID" value="XM_046189393.1"/>
</dbReference>
<feature type="region of interest" description="Disordered" evidence="1">
    <location>
        <begin position="1"/>
        <end position="53"/>
    </location>
</feature>
<dbReference type="OrthoDB" id="5275938at2759"/>
<evidence type="ECO:0000256" key="1">
    <source>
        <dbReference type="SAM" id="MobiDB-lite"/>
    </source>
</evidence>
<sequence>MDFINDGKPVHNTLASKPSSPDLEPARLPISEPEIIESASTGKSTESEIREPQPIQPMTAEVEITEHETEVRDTSFFHTEASSIMCDPQHATTEPTIPESTMAPAIDAESVTDQPLSEPLTTEDTMDNPTATQPALQGVTIPQIFVTEPTTCESGLAEARICDFEFSDSDDEYEFYEKFDEDVDEFRTTYLTPEPYITKAMAAQAESMEIENAESEVAAAQVEGTEIASVELEVAGIATVPETQAIVLGDDSVSTETSESVSSQNEKPMISFDEGGDLYLKVGQNPGRIMLVDSRALSRVSPRLKEIISLNQKAINDSDWTIELPDDDADPFALLLNLIHTRFEKVPSKVSLKKLYGVCILTKKYEMTQVLRPVAERWFKAVGTSTEDYGLFFKKAFIAWELGFAEELSDMVGHVVLNCSLDADDQLVIGENKERLSDFEGFQRVPILDCITEHRELVLETCWYKSQKLGEQVLYSSVKGHICGTSHSREEMCLMLGKMLSKAGEEGILDLFSFGGSFDVFRTSDLDLKTLEHKISLVADYIDLCGWCAGVVEMVDEIRQQLRKAADPLYLSHLRALGIQAAKVKMMPWVSDEDDDE</sequence>
<organism evidence="2 3">
    <name type="scientific">Fusarium redolens</name>
    <dbReference type="NCBI Taxonomy" id="48865"/>
    <lineage>
        <taxon>Eukaryota</taxon>
        <taxon>Fungi</taxon>
        <taxon>Dikarya</taxon>
        <taxon>Ascomycota</taxon>
        <taxon>Pezizomycotina</taxon>
        <taxon>Sordariomycetes</taxon>
        <taxon>Hypocreomycetidae</taxon>
        <taxon>Hypocreales</taxon>
        <taxon>Nectriaceae</taxon>
        <taxon>Fusarium</taxon>
        <taxon>Fusarium redolens species complex</taxon>
    </lineage>
</organism>
<keyword evidence="3" id="KW-1185">Reference proteome</keyword>